<reference evidence="2 3" key="1">
    <citation type="submission" date="2020-12" db="EMBL/GenBank/DDBJ databases">
        <title>Geomonas sp. Red259, isolated from paddy soil.</title>
        <authorList>
            <person name="Xu Z."/>
            <person name="Zhang Z."/>
            <person name="Masuda Y."/>
            <person name="Itoh H."/>
            <person name="Senoo K."/>
        </authorList>
    </citation>
    <scope>NUCLEOTIDE SEQUENCE [LARGE SCALE GENOMIC DNA]</scope>
    <source>
        <strain evidence="2 3">Red259</strain>
    </source>
</reference>
<proteinExistence type="predicted"/>
<evidence type="ECO:0000259" key="1">
    <source>
        <dbReference type="SMART" id="SM00943"/>
    </source>
</evidence>
<dbReference type="Pfam" id="PF13481">
    <property type="entry name" value="AAA_25"/>
    <property type="match status" value="1"/>
</dbReference>
<dbReference type="RefSeq" id="WP_199396542.1">
    <property type="nucleotide sequence ID" value="NZ_JAEMHK010000015.1"/>
</dbReference>
<organism evidence="2 3">
    <name type="scientific">Geomonas propionica</name>
    <dbReference type="NCBI Taxonomy" id="2798582"/>
    <lineage>
        <taxon>Bacteria</taxon>
        <taxon>Pseudomonadati</taxon>
        <taxon>Thermodesulfobacteriota</taxon>
        <taxon>Desulfuromonadia</taxon>
        <taxon>Geobacterales</taxon>
        <taxon>Geobacteraceae</taxon>
        <taxon>Geomonas</taxon>
    </lineage>
</organism>
<evidence type="ECO:0000313" key="2">
    <source>
        <dbReference type="EMBL" id="MBJ6802065.1"/>
    </source>
</evidence>
<protein>
    <submittedName>
        <fullName evidence="2">PriCT-2 domain-containing protein</fullName>
    </submittedName>
</protein>
<dbReference type="Pfam" id="PF09250">
    <property type="entry name" value="Prim-Pol"/>
    <property type="match status" value="1"/>
</dbReference>
<dbReference type="SUPFAM" id="SSF52540">
    <property type="entry name" value="P-loop containing nucleoside triphosphate hydrolases"/>
    <property type="match status" value="1"/>
</dbReference>
<feature type="domain" description="DNA primase/polymerase bifunctional N-terminal" evidence="1">
    <location>
        <begin position="40"/>
        <end position="188"/>
    </location>
</feature>
<dbReference type="SMART" id="SM00943">
    <property type="entry name" value="Prim-Pol"/>
    <property type="match status" value="1"/>
</dbReference>
<dbReference type="Gene3D" id="3.40.50.300">
    <property type="entry name" value="P-loop containing nucleotide triphosphate hydrolases"/>
    <property type="match status" value="1"/>
</dbReference>
<dbReference type="InterPro" id="IPR015330">
    <property type="entry name" value="DNA_primase/pol_bifunc_N"/>
</dbReference>
<evidence type="ECO:0000313" key="3">
    <source>
        <dbReference type="Proteomes" id="UP000641025"/>
    </source>
</evidence>
<dbReference type="SUPFAM" id="SSF56747">
    <property type="entry name" value="Prim-pol domain"/>
    <property type="match status" value="1"/>
</dbReference>
<name>A0ABS0YVR4_9BACT</name>
<keyword evidence="3" id="KW-1185">Reference proteome</keyword>
<gene>
    <name evidence="2" type="ORF">JFN90_18210</name>
</gene>
<dbReference type="Proteomes" id="UP000641025">
    <property type="component" value="Unassembled WGS sequence"/>
</dbReference>
<dbReference type="EMBL" id="JAEMHK010000015">
    <property type="protein sequence ID" value="MBJ6802065.1"/>
    <property type="molecule type" value="Genomic_DNA"/>
</dbReference>
<dbReference type="InterPro" id="IPR027417">
    <property type="entry name" value="P-loop_NTPase"/>
</dbReference>
<accession>A0ABS0YVR4</accession>
<dbReference type="Pfam" id="PF08707">
    <property type="entry name" value="PriCT_2"/>
    <property type="match status" value="1"/>
</dbReference>
<comment type="caution">
    <text evidence="2">The sequence shown here is derived from an EMBL/GenBank/DDBJ whole genome shotgun (WGS) entry which is preliminary data.</text>
</comment>
<dbReference type="InterPro" id="IPR014819">
    <property type="entry name" value="PriCT_2"/>
</dbReference>
<sequence length="690" mass="76323">MSDNIASPSPVAPSPLVPQARPLVGSADWFENVADYRRAAMYWCGYGFDVIPVLPGNKLPAVKWDPWLSDLGPNQVNDYWTKNPSHEIGFIVNAEIIVFDADGPESVAAIKEIESRFCLTPKLVVKTKKGEHHYFRRSTDTVAKTDSHSSEKHPARLDVKTGRTMVVLPPSTGKYIIENRTESKNDLTTASQEFIDAVYIHNGRPAPSEVKVAPSPIARSVPVESDDVLLIQIESLLQKIDPDSGYDDWRSVLMAVYHETRGSDEGLALVDLWSSKGSKYSGTKDIETKWRSFRLDVPNPLTIGTLIKMARDTGANVADILGAAFEPCQYEVVSRVTHAVSAHLKTDNPLAKFFIQDVGELERNAVDEVSVLGNLALMGQATVIYAKQNTGKTLVTLHLIVEGIKSRKFDPSKLIYLNMDDDSRGLVVKARIAQEYGFQMVADGYNDFKAREFRTAMEAMITTDAAKGVILILDTLKKFVDTMHKAKSTEFTKAVRRFILKGGTVIALSHTNKNPGKDGKIQYSGTTDIIDDFDCGYILTTIVNDTNRKEKVVEFERIKGRGTVALAAAYSYSIEDSVSYDDLLLSVQEVDHERLTPLKQAAMELTDAEIITVLEGCIKEGINLKMKLVSAASERAAVSQRAALKVLEKYTGNDPIIHRWGFAVRERGAKVYELLKHPIAHPPALPMATP</sequence>